<evidence type="ECO:0000256" key="1">
    <source>
        <dbReference type="SAM" id="SignalP"/>
    </source>
</evidence>
<evidence type="ECO:0000313" key="3">
    <source>
        <dbReference type="EMBL" id="RKO86942.1"/>
    </source>
</evidence>
<protein>
    <recommendedName>
        <fullName evidence="2">Peptidase A1 domain-containing protein</fullName>
    </recommendedName>
</protein>
<dbReference type="InterPro" id="IPR034164">
    <property type="entry name" value="Pepsin-like_dom"/>
</dbReference>
<gene>
    <name evidence="3" type="ORF">BDK51DRAFT_32301</name>
</gene>
<dbReference type="InterPro" id="IPR021109">
    <property type="entry name" value="Peptidase_aspartic_dom_sf"/>
</dbReference>
<dbReference type="OrthoDB" id="2149309at2759"/>
<reference evidence="4" key="1">
    <citation type="journal article" date="2018" name="Nat. Microbiol.">
        <title>Leveraging single-cell genomics to expand the fungal tree of life.</title>
        <authorList>
            <person name="Ahrendt S.R."/>
            <person name="Quandt C.A."/>
            <person name="Ciobanu D."/>
            <person name="Clum A."/>
            <person name="Salamov A."/>
            <person name="Andreopoulos B."/>
            <person name="Cheng J.F."/>
            <person name="Woyke T."/>
            <person name="Pelin A."/>
            <person name="Henrissat B."/>
            <person name="Reynolds N.K."/>
            <person name="Benny G.L."/>
            <person name="Smith M.E."/>
            <person name="James T.Y."/>
            <person name="Grigoriev I.V."/>
        </authorList>
    </citation>
    <scope>NUCLEOTIDE SEQUENCE [LARGE SCALE GENOMIC DNA]</scope>
</reference>
<dbReference type="AlphaFoldDB" id="A0A4P9W4U3"/>
<feature type="domain" description="Peptidase A1" evidence="2">
    <location>
        <begin position="57"/>
        <end position="174"/>
    </location>
</feature>
<keyword evidence="4" id="KW-1185">Reference proteome</keyword>
<sequence>MKCGFFLLSTLATASPLVQAGNFSTAPHPVSVPIFRRPSDASPEPGRRQTLRSPALYYTTVSVGNGQLFRVNLDTGSSDFWVAGSRSAPPEAVPSTSSTDHSTGLTFSDRYGTGTSAGDVYFGPYTLAGATAHKGATNESGFVIERHIQGLLALAFPFGKFIRAEASPRKSERF</sequence>
<feature type="signal peptide" evidence="1">
    <location>
        <begin position="1"/>
        <end position="20"/>
    </location>
</feature>
<dbReference type="InterPro" id="IPR033121">
    <property type="entry name" value="PEPTIDASE_A1"/>
</dbReference>
<dbReference type="Gene3D" id="2.40.70.10">
    <property type="entry name" value="Acid Proteases"/>
    <property type="match status" value="1"/>
</dbReference>
<dbReference type="CDD" id="cd05471">
    <property type="entry name" value="pepsin_like"/>
    <property type="match status" value="1"/>
</dbReference>
<accession>A0A4P9W4U3</accession>
<dbReference type="EMBL" id="KZ997796">
    <property type="protein sequence ID" value="RKO86942.1"/>
    <property type="molecule type" value="Genomic_DNA"/>
</dbReference>
<dbReference type="SUPFAM" id="SSF50630">
    <property type="entry name" value="Acid proteases"/>
    <property type="match status" value="1"/>
</dbReference>
<keyword evidence="1" id="KW-0732">Signal</keyword>
<name>A0A4P9W4U3_9FUNG</name>
<dbReference type="Proteomes" id="UP000269721">
    <property type="component" value="Unassembled WGS sequence"/>
</dbReference>
<dbReference type="Pfam" id="PF00026">
    <property type="entry name" value="Asp"/>
    <property type="match status" value="1"/>
</dbReference>
<dbReference type="PROSITE" id="PS51767">
    <property type="entry name" value="PEPTIDASE_A1"/>
    <property type="match status" value="1"/>
</dbReference>
<feature type="chain" id="PRO_5020946626" description="Peptidase A1 domain-containing protein" evidence="1">
    <location>
        <begin position="21"/>
        <end position="174"/>
    </location>
</feature>
<organism evidence="3 4">
    <name type="scientific">Blyttiomyces helicus</name>
    <dbReference type="NCBI Taxonomy" id="388810"/>
    <lineage>
        <taxon>Eukaryota</taxon>
        <taxon>Fungi</taxon>
        <taxon>Fungi incertae sedis</taxon>
        <taxon>Chytridiomycota</taxon>
        <taxon>Chytridiomycota incertae sedis</taxon>
        <taxon>Chytridiomycetes</taxon>
        <taxon>Chytridiomycetes incertae sedis</taxon>
        <taxon>Blyttiomyces</taxon>
    </lineage>
</organism>
<evidence type="ECO:0000313" key="4">
    <source>
        <dbReference type="Proteomes" id="UP000269721"/>
    </source>
</evidence>
<evidence type="ECO:0000259" key="2">
    <source>
        <dbReference type="PROSITE" id="PS51767"/>
    </source>
</evidence>
<proteinExistence type="predicted"/>